<gene>
    <name evidence="1" type="ORF">VNI00_018621</name>
</gene>
<organism evidence="1 2">
    <name type="scientific">Paramarasmius palmivorus</name>
    <dbReference type="NCBI Taxonomy" id="297713"/>
    <lineage>
        <taxon>Eukaryota</taxon>
        <taxon>Fungi</taxon>
        <taxon>Dikarya</taxon>
        <taxon>Basidiomycota</taxon>
        <taxon>Agaricomycotina</taxon>
        <taxon>Agaricomycetes</taxon>
        <taxon>Agaricomycetidae</taxon>
        <taxon>Agaricales</taxon>
        <taxon>Marasmiineae</taxon>
        <taxon>Marasmiaceae</taxon>
        <taxon>Paramarasmius</taxon>
    </lineage>
</organism>
<dbReference type="AlphaFoldDB" id="A0AAW0AWE8"/>
<comment type="caution">
    <text evidence="1">The sequence shown here is derived from an EMBL/GenBank/DDBJ whole genome shotgun (WGS) entry which is preliminary data.</text>
</comment>
<dbReference type="EMBL" id="JAYKXP010000253">
    <property type="protein sequence ID" value="KAK7017492.1"/>
    <property type="molecule type" value="Genomic_DNA"/>
</dbReference>
<dbReference type="Proteomes" id="UP001383192">
    <property type="component" value="Unassembled WGS sequence"/>
</dbReference>
<accession>A0AAW0AWE8</accession>
<sequence>MPRQQGARLEYLESKVPGYIVAVHEGYGPEFLAQVVAGYLRRFRPDKGEDYEPTAEELAAIDDDNTAADLVGPLQRYRLCHPYYHCNVMVKAMYGWRGG</sequence>
<proteinExistence type="predicted"/>
<keyword evidence="2" id="KW-1185">Reference proteome</keyword>
<name>A0AAW0AWE8_9AGAR</name>
<protein>
    <submittedName>
        <fullName evidence="1">Uncharacterized protein</fullName>
    </submittedName>
</protein>
<evidence type="ECO:0000313" key="1">
    <source>
        <dbReference type="EMBL" id="KAK7017492.1"/>
    </source>
</evidence>
<reference evidence="1 2" key="1">
    <citation type="submission" date="2024-01" db="EMBL/GenBank/DDBJ databases">
        <title>A draft genome for a cacao thread blight-causing isolate of Paramarasmius palmivorus.</title>
        <authorList>
            <person name="Baruah I.K."/>
            <person name="Bukari Y."/>
            <person name="Amoako-Attah I."/>
            <person name="Meinhardt L.W."/>
            <person name="Bailey B.A."/>
            <person name="Cohen S.P."/>
        </authorList>
    </citation>
    <scope>NUCLEOTIDE SEQUENCE [LARGE SCALE GENOMIC DNA]</scope>
    <source>
        <strain evidence="1 2">GH-12</strain>
    </source>
</reference>
<evidence type="ECO:0000313" key="2">
    <source>
        <dbReference type="Proteomes" id="UP001383192"/>
    </source>
</evidence>